<proteinExistence type="predicted"/>
<name>A0A8D8R684_9HEMI</name>
<keyword evidence="1" id="KW-0812">Transmembrane</keyword>
<evidence type="ECO:0000313" key="2">
    <source>
        <dbReference type="EMBL" id="CAG6645263.1"/>
    </source>
</evidence>
<feature type="transmembrane region" description="Helical" evidence="1">
    <location>
        <begin position="79"/>
        <end position="99"/>
    </location>
</feature>
<feature type="transmembrane region" description="Helical" evidence="1">
    <location>
        <begin position="12"/>
        <end position="34"/>
    </location>
</feature>
<dbReference type="EMBL" id="HBUF01136194">
    <property type="protein sequence ID" value="CAG6645263.1"/>
    <property type="molecule type" value="Transcribed_RNA"/>
</dbReference>
<sequence>MSRPASLSPFSLRLYCFLVSPVFLGGFFVVGVVIPSPSTKGVLADSTSVLPLFSPFSAMLLLCTSFCAFAFFGLFRFSLFVSLFSGSTFSVVPFAMSFVGLSSLGPLSSCFLFFFFSFSPLLSLFSGLLLSKGLPLV</sequence>
<feature type="transmembrane region" description="Helical" evidence="1">
    <location>
        <begin position="111"/>
        <end position="130"/>
    </location>
</feature>
<dbReference type="AlphaFoldDB" id="A0A8D8R684"/>
<keyword evidence="1" id="KW-1133">Transmembrane helix</keyword>
<feature type="transmembrane region" description="Helical" evidence="1">
    <location>
        <begin position="54"/>
        <end position="72"/>
    </location>
</feature>
<organism evidence="2">
    <name type="scientific">Cacopsylla melanoneura</name>
    <dbReference type="NCBI Taxonomy" id="428564"/>
    <lineage>
        <taxon>Eukaryota</taxon>
        <taxon>Metazoa</taxon>
        <taxon>Ecdysozoa</taxon>
        <taxon>Arthropoda</taxon>
        <taxon>Hexapoda</taxon>
        <taxon>Insecta</taxon>
        <taxon>Pterygota</taxon>
        <taxon>Neoptera</taxon>
        <taxon>Paraneoptera</taxon>
        <taxon>Hemiptera</taxon>
        <taxon>Sternorrhyncha</taxon>
        <taxon>Psylloidea</taxon>
        <taxon>Psyllidae</taxon>
        <taxon>Psyllinae</taxon>
        <taxon>Cacopsylla</taxon>
    </lineage>
</organism>
<accession>A0A8D8R684</accession>
<reference evidence="2" key="1">
    <citation type="submission" date="2021-05" db="EMBL/GenBank/DDBJ databases">
        <authorList>
            <person name="Alioto T."/>
            <person name="Alioto T."/>
            <person name="Gomez Garrido J."/>
        </authorList>
    </citation>
    <scope>NUCLEOTIDE SEQUENCE</scope>
</reference>
<evidence type="ECO:0000256" key="1">
    <source>
        <dbReference type="SAM" id="Phobius"/>
    </source>
</evidence>
<protein>
    <submittedName>
        <fullName evidence="2">Uncharacterized protein</fullName>
    </submittedName>
</protein>
<keyword evidence="1" id="KW-0472">Membrane</keyword>